<keyword evidence="1" id="KW-0479">Metal-binding</keyword>
<dbReference type="PROSITE" id="PS50157">
    <property type="entry name" value="ZINC_FINGER_C2H2_2"/>
    <property type="match status" value="1"/>
</dbReference>
<dbReference type="PANTHER" id="PTHR31681:SF3">
    <property type="entry name" value="OS04G0690100 PROTEIN"/>
    <property type="match status" value="1"/>
</dbReference>
<keyword evidence="1" id="KW-0862">Zinc</keyword>
<sequence length="267" mass="29762">MHHLRKLSGCYYDQRHAVVGPFSWVSRDPSLRATVSPCPHCGEIFMKPQSLDTHQALTHAVSELGPEDTSRNIVEIIFHSSWLKKHAQPPVCRIDKVLKIHNTSKTTAKFEDYRETIKTKANKLPKMYPRCIADGNELLRFHCTTIACSLGLDRSAVLCLNPKCKLCRIIRGGFAPDSLGRITTTASSGRADETVRRMSSDGERRAMLVCRVIAGRVKKSCEYDCQEECDSVVSSRSSVGAYSNLDELLLVFNPSAILPCFVVIYSG</sequence>
<evidence type="ECO:0000313" key="3">
    <source>
        <dbReference type="EMBL" id="OAY63627.1"/>
    </source>
</evidence>
<dbReference type="Gramene" id="Aco010929.1.mrna1">
    <property type="protein sequence ID" value="Aco010929.1.mrna1"/>
    <property type="gene ID" value="Aco010929.1.path1"/>
</dbReference>
<comment type="caution">
    <text evidence="3">The sequence shown here is derived from an EMBL/GenBank/DDBJ whole genome shotgun (WGS) entry which is preliminary data.</text>
</comment>
<name>A0A199UFI5_ANACO</name>
<dbReference type="GO" id="GO:0008270">
    <property type="term" value="F:zinc ion binding"/>
    <property type="evidence" value="ECO:0007669"/>
    <property type="project" value="UniProtKB-KW"/>
</dbReference>
<dbReference type="EMBL" id="LSRQ01008332">
    <property type="protein sequence ID" value="OAY63627.1"/>
    <property type="molecule type" value="Genomic_DNA"/>
</dbReference>
<organism evidence="3 4">
    <name type="scientific">Ananas comosus</name>
    <name type="common">Pineapple</name>
    <name type="synonym">Ananas ananas</name>
    <dbReference type="NCBI Taxonomy" id="4615"/>
    <lineage>
        <taxon>Eukaryota</taxon>
        <taxon>Viridiplantae</taxon>
        <taxon>Streptophyta</taxon>
        <taxon>Embryophyta</taxon>
        <taxon>Tracheophyta</taxon>
        <taxon>Spermatophyta</taxon>
        <taxon>Magnoliopsida</taxon>
        <taxon>Liliopsida</taxon>
        <taxon>Poales</taxon>
        <taxon>Bromeliaceae</taxon>
        <taxon>Bromelioideae</taxon>
        <taxon>Ananas</taxon>
    </lineage>
</organism>
<dbReference type="Proteomes" id="UP000092600">
    <property type="component" value="Unassembled WGS sequence"/>
</dbReference>
<dbReference type="InterPro" id="IPR013087">
    <property type="entry name" value="Znf_C2H2_type"/>
</dbReference>
<dbReference type="STRING" id="4615.A0A199UFI5"/>
<dbReference type="AlphaFoldDB" id="A0A199UFI5"/>
<protein>
    <recommendedName>
        <fullName evidence="2">C2H2-type domain-containing protein</fullName>
    </recommendedName>
</protein>
<feature type="domain" description="C2H2-type" evidence="2">
    <location>
        <begin position="36"/>
        <end position="64"/>
    </location>
</feature>
<evidence type="ECO:0000313" key="4">
    <source>
        <dbReference type="Proteomes" id="UP000092600"/>
    </source>
</evidence>
<dbReference type="PROSITE" id="PS00028">
    <property type="entry name" value="ZINC_FINGER_C2H2_1"/>
    <property type="match status" value="1"/>
</dbReference>
<evidence type="ECO:0000256" key="1">
    <source>
        <dbReference type="PROSITE-ProRule" id="PRU00042"/>
    </source>
</evidence>
<reference evidence="3 4" key="1">
    <citation type="journal article" date="2016" name="DNA Res.">
        <title>The draft genome of MD-2 pineapple using hybrid error correction of long reads.</title>
        <authorList>
            <person name="Redwan R.M."/>
            <person name="Saidin A."/>
            <person name="Kumar S.V."/>
        </authorList>
    </citation>
    <scope>NUCLEOTIDE SEQUENCE [LARGE SCALE GENOMIC DNA]</scope>
    <source>
        <strain evidence="4">cv. MD2</strain>
        <tissue evidence="3">Leaf</tissue>
    </source>
</reference>
<dbReference type="SUPFAM" id="SSF56399">
    <property type="entry name" value="ADP-ribosylation"/>
    <property type="match status" value="1"/>
</dbReference>
<keyword evidence="1" id="KW-0863">Zinc-finger</keyword>
<proteinExistence type="predicted"/>
<gene>
    <name evidence="3" type="ORF">ACMD2_24002</name>
</gene>
<dbReference type="PANTHER" id="PTHR31681">
    <property type="entry name" value="C2H2-LIKE ZINC FINGER PROTEIN"/>
    <property type="match status" value="1"/>
</dbReference>
<evidence type="ECO:0000259" key="2">
    <source>
        <dbReference type="PROSITE" id="PS50157"/>
    </source>
</evidence>
<accession>A0A199UFI5</accession>
<dbReference type="Gene3D" id="3.90.228.10">
    <property type="match status" value="1"/>
</dbReference>